<dbReference type="Gene3D" id="3.30.565.10">
    <property type="entry name" value="Histidine kinase-like ATPase, C-terminal domain"/>
    <property type="match status" value="1"/>
</dbReference>
<evidence type="ECO:0000256" key="2">
    <source>
        <dbReference type="ARBA" id="ARBA00012438"/>
    </source>
</evidence>
<keyword evidence="5" id="KW-0547">Nucleotide-binding</keyword>
<feature type="transmembrane region" description="Helical" evidence="9">
    <location>
        <begin position="163"/>
        <end position="182"/>
    </location>
</feature>
<gene>
    <name evidence="11" type="ORF">QE367_000544</name>
</gene>
<evidence type="ECO:0000313" key="11">
    <source>
        <dbReference type="EMBL" id="MDR6166340.1"/>
    </source>
</evidence>
<dbReference type="InterPro" id="IPR003594">
    <property type="entry name" value="HATPase_dom"/>
</dbReference>
<accession>A0ABU1HXI2</accession>
<keyword evidence="12" id="KW-1185">Reference proteome</keyword>
<reference evidence="11 12" key="1">
    <citation type="submission" date="2023-08" db="EMBL/GenBank/DDBJ databases">
        <title>Functional and genomic diversity of the sorghum phyllosphere microbiome.</title>
        <authorList>
            <person name="Shade A."/>
        </authorList>
    </citation>
    <scope>NUCLEOTIDE SEQUENCE [LARGE SCALE GENOMIC DNA]</scope>
    <source>
        <strain evidence="11 12">SORGH_AS_0919</strain>
    </source>
</reference>
<evidence type="ECO:0000256" key="6">
    <source>
        <dbReference type="ARBA" id="ARBA00022777"/>
    </source>
</evidence>
<dbReference type="CDD" id="cd16917">
    <property type="entry name" value="HATPase_UhpB-NarQ-NarX-like"/>
    <property type="match status" value="1"/>
</dbReference>
<feature type="transmembrane region" description="Helical" evidence="9">
    <location>
        <begin position="134"/>
        <end position="156"/>
    </location>
</feature>
<proteinExistence type="predicted"/>
<dbReference type="PANTHER" id="PTHR24421">
    <property type="entry name" value="NITRATE/NITRITE SENSOR PROTEIN NARX-RELATED"/>
    <property type="match status" value="1"/>
</dbReference>
<evidence type="ECO:0000259" key="10">
    <source>
        <dbReference type="SMART" id="SM00387"/>
    </source>
</evidence>
<dbReference type="PANTHER" id="PTHR24421:SF10">
    <property type="entry name" value="NITRATE_NITRITE SENSOR PROTEIN NARQ"/>
    <property type="match status" value="1"/>
</dbReference>
<evidence type="ECO:0000256" key="8">
    <source>
        <dbReference type="ARBA" id="ARBA00023012"/>
    </source>
</evidence>
<dbReference type="SMART" id="SM00387">
    <property type="entry name" value="HATPase_c"/>
    <property type="match status" value="1"/>
</dbReference>
<dbReference type="InterPro" id="IPR050482">
    <property type="entry name" value="Sensor_HK_TwoCompSys"/>
</dbReference>
<dbReference type="InterPro" id="IPR011712">
    <property type="entry name" value="Sig_transdc_His_kin_sub3_dim/P"/>
</dbReference>
<organism evidence="11 12">
    <name type="scientific">Microbacterium paludicola</name>
    <dbReference type="NCBI Taxonomy" id="300019"/>
    <lineage>
        <taxon>Bacteria</taxon>
        <taxon>Bacillati</taxon>
        <taxon>Actinomycetota</taxon>
        <taxon>Actinomycetes</taxon>
        <taxon>Micrococcales</taxon>
        <taxon>Microbacteriaceae</taxon>
        <taxon>Microbacterium</taxon>
    </lineage>
</organism>
<dbReference type="SUPFAM" id="SSF55874">
    <property type="entry name" value="ATPase domain of HSP90 chaperone/DNA topoisomerase II/histidine kinase"/>
    <property type="match status" value="1"/>
</dbReference>
<comment type="caution">
    <text evidence="11">The sequence shown here is derived from an EMBL/GenBank/DDBJ whole genome shotgun (WGS) entry which is preliminary data.</text>
</comment>
<evidence type="ECO:0000256" key="7">
    <source>
        <dbReference type="ARBA" id="ARBA00022840"/>
    </source>
</evidence>
<evidence type="ECO:0000256" key="4">
    <source>
        <dbReference type="ARBA" id="ARBA00022679"/>
    </source>
</evidence>
<dbReference type="EMBL" id="JAVIZA010000001">
    <property type="protein sequence ID" value="MDR6166340.1"/>
    <property type="molecule type" value="Genomic_DNA"/>
</dbReference>
<name>A0ABU1HXI2_9MICO</name>
<dbReference type="Pfam" id="PF07730">
    <property type="entry name" value="HisKA_3"/>
    <property type="match status" value="1"/>
</dbReference>
<feature type="transmembrane region" description="Helical" evidence="9">
    <location>
        <begin position="67"/>
        <end position="88"/>
    </location>
</feature>
<keyword evidence="9" id="KW-1133">Transmembrane helix</keyword>
<dbReference type="InterPro" id="IPR055558">
    <property type="entry name" value="DUF7134"/>
</dbReference>
<feature type="domain" description="Histidine kinase/HSP90-like ATPase" evidence="10">
    <location>
        <begin position="321"/>
        <end position="415"/>
    </location>
</feature>
<keyword evidence="9" id="KW-0812">Transmembrane</keyword>
<keyword evidence="3" id="KW-0597">Phosphoprotein</keyword>
<evidence type="ECO:0000313" key="12">
    <source>
        <dbReference type="Proteomes" id="UP001260188"/>
    </source>
</evidence>
<evidence type="ECO:0000256" key="9">
    <source>
        <dbReference type="SAM" id="Phobius"/>
    </source>
</evidence>
<protein>
    <recommendedName>
        <fullName evidence="2">histidine kinase</fullName>
        <ecNumber evidence="2">2.7.13.3</ecNumber>
    </recommendedName>
</protein>
<dbReference type="Gene3D" id="1.20.5.1930">
    <property type="match status" value="1"/>
</dbReference>
<feature type="transmembrane region" description="Helical" evidence="9">
    <location>
        <begin position="33"/>
        <end position="55"/>
    </location>
</feature>
<feature type="transmembrane region" description="Helical" evidence="9">
    <location>
        <begin position="95"/>
        <end position="114"/>
    </location>
</feature>
<keyword evidence="6 11" id="KW-0418">Kinase</keyword>
<keyword evidence="4" id="KW-0808">Transferase</keyword>
<evidence type="ECO:0000256" key="1">
    <source>
        <dbReference type="ARBA" id="ARBA00000085"/>
    </source>
</evidence>
<evidence type="ECO:0000256" key="5">
    <source>
        <dbReference type="ARBA" id="ARBA00022741"/>
    </source>
</evidence>
<keyword evidence="7" id="KW-0067">ATP-binding</keyword>
<dbReference type="RefSeq" id="WP_309664667.1">
    <property type="nucleotide sequence ID" value="NZ_JAVIZA010000001.1"/>
</dbReference>
<dbReference type="Pfam" id="PF23539">
    <property type="entry name" value="DUF7134"/>
    <property type="match status" value="1"/>
</dbReference>
<dbReference type="Proteomes" id="UP001260188">
    <property type="component" value="Unassembled WGS sequence"/>
</dbReference>
<sequence>MSPGSRSPSSPDDELRLPRPPGVLRRFWARHPVFADILTALLCLAFSLVPATSFTDHIDDAVGVGRMWPFTGPVVMVVVVLACASLLVRRRFPTLVFLCAVVVAFAYLLAPAPTGGPMLGVAAYTLAVHRSTRACLIGVSVALGALAVSVAALAFTGVIGPTIAWNALVGEGLAALIGSLIGTNVGNRHRYVAALIDRSRQLVVERDQQARLAAAAERDRIARELHDIVAHSLTVMVALAEGVAASSDIDRARPGATAIASTGREALRDMRATLGILREDDAAPLAPLARDTTVETVDSARAAGFDARLTVSGDRPELSSAVQLAISRIVQEGVTNAMRHARGAERIDIRVGYRPDAVEVDIVDDGEPVAPAQTSSSGYGLRGLRERVVLAGGTVTAGPGAGRGWRVHARIPLGQENHDR</sequence>
<dbReference type="GO" id="GO:0016301">
    <property type="term" value="F:kinase activity"/>
    <property type="evidence" value="ECO:0007669"/>
    <property type="project" value="UniProtKB-KW"/>
</dbReference>
<keyword evidence="8" id="KW-0902">Two-component regulatory system</keyword>
<dbReference type="InterPro" id="IPR036890">
    <property type="entry name" value="HATPase_C_sf"/>
</dbReference>
<evidence type="ECO:0000256" key="3">
    <source>
        <dbReference type="ARBA" id="ARBA00022553"/>
    </source>
</evidence>
<dbReference type="Pfam" id="PF02518">
    <property type="entry name" value="HATPase_c"/>
    <property type="match status" value="1"/>
</dbReference>
<comment type="catalytic activity">
    <reaction evidence="1">
        <text>ATP + protein L-histidine = ADP + protein N-phospho-L-histidine.</text>
        <dbReference type="EC" id="2.7.13.3"/>
    </reaction>
</comment>
<keyword evidence="9" id="KW-0472">Membrane</keyword>
<dbReference type="EC" id="2.7.13.3" evidence="2"/>